<organism evidence="1 2">
    <name type="scientific">Lineolata rhizophorae</name>
    <dbReference type="NCBI Taxonomy" id="578093"/>
    <lineage>
        <taxon>Eukaryota</taxon>
        <taxon>Fungi</taxon>
        <taxon>Dikarya</taxon>
        <taxon>Ascomycota</taxon>
        <taxon>Pezizomycotina</taxon>
        <taxon>Dothideomycetes</taxon>
        <taxon>Dothideomycetes incertae sedis</taxon>
        <taxon>Lineolatales</taxon>
        <taxon>Lineolataceae</taxon>
        <taxon>Lineolata</taxon>
    </lineage>
</organism>
<accession>A0A6A6NTB5</accession>
<proteinExistence type="predicted"/>
<dbReference type="EMBL" id="MU001689">
    <property type="protein sequence ID" value="KAF2454976.1"/>
    <property type="molecule type" value="Genomic_DNA"/>
</dbReference>
<evidence type="ECO:0000313" key="1">
    <source>
        <dbReference type="EMBL" id="KAF2454976.1"/>
    </source>
</evidence>
<keyword evidence="2" id="KW-1185">Reference proteome</keyword>
<protein>
    <submittedName>
        <fullName evidence="1">Uncharacterized protein</fullName>
    </submittedName>
</protein>
<evidence type="ECO:0000313" key="2">
    <source>
        <dbReference type="Proteomes" id="UP000799766"/>
    </source>
</evidence>
<sequence length="123" mass="13611">MSFKWPLQSMFSIAALPIPLTKPITPAKRTYDYIVRSRLGGGTLTANLARLKSEMLHFEASQGHGDKLVEQVPSIAAVAFEVESIRFQGKPSMNRVDKGLFIADGQSSPTLTLSVVHLLGRWW</sequence>
<reference evidence="1" key="1">
    <citation type="journal article" date="2020" name="Stud. Mycol.">
        <title>101 Dothideomycetes genomes: a test case for predicting lifestyles and emergence of pathogens.</title>
        <authorList>
            <person name="Haridas S."/>
            <person name="Albert R."/>
            <person name="Binder M."/>
            <person name="Bloem J."/>
            <person name="Labutti K."/>
            <person name="Salamov A."/>
            <person name="Andreopoulos B."/>
            <person name="Baker S."/>
            <person name="Barry K."/>
            <person name="Bills G."/>
            <person name="Bluhm B."/>
            <person name="Cannon C."/>
            <person name="Castanera R."/>
            <person name="Culley D."/>
            <person name="Daum C."/>
            <person name="Ezra D."/>
            <person name="Gonzalez J."/>
            <person name="Henrissat B."/>
            <person name="Kuo A."/>
            <person name="Liang C."/>
            <person name="Lipzen A."/>
            <person name="Lutzoni F."/>
            <person name="Magnuson J."/>
            <person name="Mondo S."/>
            <person name="Nolan M."/>
            <person name="Ohm R."/>
            <person name="Pangilinan J."/>
            <person name="Park H.-J."/>
            <person name="Ramirez L."/>
            <person name="Alfaro M."/>
            <person name="Sun H."/>
            <person name="Tritt A."/>
            <person name="Yoshinaga Y."/>
            <person name="Zwiers L.-H."/>
            <person name="Turgeon B."/>
            <person name="Goodwin S."/>
            <person name="Spatafora J."/>
            <person name="Crous P."/>
            <person name="Grigoriev I."/>
        </authorList>
    </citation>
    <scope>NUCLEOTIDE SEQUENCE</scope>
    <source>
        <strain evidence="1">ATCC 16933</strain>
    </source>
</reference>
<dbReference type="Proteomes" id="UP000799766">
    <property type="component" value="Unassembled WGS sequence"/>
</dbReference>
<gene>
    <name evidence="1" type="ORF">BDY21DRAFT_365972</name>
</gene>
<name>A0A6A6NTB5_9PEZI</name>
<dbReference type="AlphaFoldDB" id="A0A6A6NTB5"/>